<dbReference type="Pfam" id="PF00072">
    <property type="entry name" value="Response_reg"/>
    <property type="match status" value="1"/>
</dbReference>
<name>A0A2U2BX00_9PROT</name>
<organism evidence="5 6">
    <name type="scientific">Marinicauda salina</name>
    <dbReference type="NCBI Taxonomy" id="2135793"/>
    <lineage>
        <taxon>Bacteria</taxon>
        <taxon>Pseudomonadati</taxon>
        <taxon>Pseudomonadota</taxon>
        <taxon>Alphaproteobacteria</taxon>
        <taxon>Maricaulales</taxon>
        <taxon>Maricaulaceae</taxon>
        <taxon>Marinicauda</taxon>
    </lineage>
</organism>
<evidence type="ECO:0000259" key="4">
    <source>
        <dbReference type="PROSITE" id="PS50110"/>
    </source>
</evidence>
<dbReference type="PROSITE" id="PS00622">
    <property type="entry name" value="HTH_LUXR_1"/>
    <property type="match status" value="1"/>
</dbReference>
<gene>
    <name evidence="5" type="primary">fixJ</name>
    <name evidence="5" type="ORF">DDZ18_02580</name>
</gene>
<dbReference type="Gene3D" id="1.10.10.10">
    <property type="entry name" value="Winged helix-like DNA-binding domain superfamily/Winged helix DNA-binding domain"/>
    <property type="match status" value="1"/>
</dbReference>
<feature type="modified residue" description="4-aspartylphosphate" evidence="2">
    <location>
        <position position="70"/>
    </location>
</feature>
<dbReference type="OrthoDB" id="9782655at2"/>
<protein>
    <submittedName>
        <fullName evidence="5">DNA-binding response regulator</fullName>
    </submittedName>
</protein>
<dbReference type="SUPFAM" id="SSF46894">
    <property type="entry name" value="C-terminal effector domain of the bipartite response regulators"/>
    <property type="match status" value="1"/>
</dbReference>
<feature type="domain" description="Response regulatory" evidence="4">
    <location>
        <begin position="21"/>
        <end position="135"/>
    </location>
</feature>
<dbReference type="PRINTS" id="PR00038">
    <property type="entry name" value="HTHLUXR"/>
</dbReference>
<dbReference type="InterPro" id="IPR011006">
    <property type="entry name" value="CheY-like_superfamily"/>
</dbReference>
<evidence type="ECO:0000313" key="5">
    <source>
        <dbReference type="EMBL" id="PWE18510.1"/>
    </source>
</evidence>
<evidence type="ECO:0000256" key="2">
    <source>
        <dbReference type="PROSITE-ProRule" id="PRU00169"/>
    </source>
</evidence>
<accession>A0A2U2BX00</accession>
<dbReference type="RefSeq" id="WP_109251785.1">
    <property type="nucleotide sequence ID" value="NZ_QEXV01000001.1"/>
</dbReference>
<dbReference type="GO" id="GO:0003677">
    <property type="term" value="F:DNA binding"/>
    <property type="evidence" value="ECO:0007669"/>
    <property type="project" value="UniProtKB-KW"/>
</dbReference>
<dbReference type="PANTHER" id="PTHR43214">
    <property type="entry name" value="TWO-COMPONENT RESPONSE REGULATOR"/>
    <property type="match status" value="1"/>
</dbReference>
<dbReference type="SMART" id="SM00421">
    <property type="entry name" value="HTH_LUXR"/>
    <property type="match status" value="1"/>
</dbReference>
<feature type="domain" description="HTH luxR-type" evidence="3">
    <location>
        <begin position="151"/>
        <end position="216"/>
    </location>
</feature>
<evidence type="ECO:0000256" key="1">
    <source>
        <dbReference type="ARBA" id="ARBA00023125"/>
    </source>
</evidence>
<reference evidence="6" key="1">
    <citation type="submission" date="2018-05" db="EMBL/GenBank/DDBJ databases">
        <authorList>
            <person name="Liu B.-T."/>
        </authorList>
    </citation>
    <scope>NUCLEOTIDE SEQUENCE [LARGE SCALE GENOMIC DNA]</scope>
    <source>
        <strain evidence="6">WD6-1</strain>
    </source>
</reference>
<dbReference type="CDD" id="cd06170">
    <property type="entry name" value="LuxR_C_like"/>
    <property type="match status" value="1"/>
</dbReference>
<dbReference type="GO" id="GO:0000160">
    <property type="term" value="P:phosphorelay signal transduction system"/>
    <property type="evidence" value="ECO:0007669"/>
    <property type="project" value="InterPro"/>
</dbReference>
<dbReference type="EMBL" id="QEXV01000001">
    <property type="protein sequence ID" value="PWE18510.1"/>
    <property type="molecule type" value="Genomic_DNA"/>
</dbReference>
<dbReference type="AlphaFoldDB" id="A0A2U2BX00"/>
<dbReference type="InterPro" id="IPR001789">
    <property type="entry name" value="Sig_transdc_resp-reg_receiver"/>
</dbReference>
<sequence length="222" mass="24455">MISETVAGTVASARERAPAPRLYLVDDDPMVRESVEALFAAHDRAVATFSSIAGLLDSLEPDASGCLLLDIRMPGEDGVSAVPMLRERFPCLIIIMITAHADVDSAVRALKAGAVDFIRKPWRREVLFEAVDQALSRAGRLRTALDAHLTARKLMASLTPRERDVFEELITGAANKVVARRLNLSPRTVEFHRARIFEKTERKSAAELVRLKTDAERDPTAV</sequence>
<comment type="caution">
    <text evidence="5">The sequence shown here is derived from an EMBL/GenBank/DDBJ whole genome shotgun (WGS) entry which is preliminary data.</text>
</comment>
<keyword evidence="6" id="KW-1185">Reference proteome</keyword>
<dbReference type="InterPro" id="IPR000792">
    <property type="entry name" value="Tscrpt_reg_LuxR_C"/>
</dbReference>
<dbReference type="PROSITE" id="PS50043">
    <property type="entry name" value="HTH_LUXR_2"/>
    <property type="match status" value="1"/>
</dbReference>
<dbReference type="Gene3D" id="3.40.50.2300">
    <property type="match status" value="1"/>
</dbReference>
<dbReference type="Pfam" id="PF00196">
    <property type="entry name" value="GerE"/>
    <property type="match status" value="1"/>
</dbReference>
<dbReference type="GO" id="GO:0006355">
    <property type="term" value="P:regulation of DNA-templated transcription"/>
    <property type="evidence" value="ECO:0007669"/>
    <property type="project" value="InterPro"/>
</dbReference>
<proteinExistence type="predicted"/>
<dbReference type="SMART" id="SM00448">
    <property type="entry name" value="REC"/>
    <property type="match status" value="1"/>
</dbReference>
<dbReference type="SUPFAM" id="SSF52172">
    <property type="entry name" value="CheY-like"/>
    <property type="match status" value="1"/>
</dbReference>
<evidence type="ECO:0000259" key="3">
    <source>
        <dbReference type="PROSITE" id="PS50043"/>
    </source>
</evidence>
<keyword evidence="1 5" id="KW-0238">DNA-binding</keyword>
<dbReference type="PROSITE" id="PS50110">
    <property type="entry name" value="RESPONSE_REGULATORY"/>
    <property type="match status" value="1"/>
</dbReference>
<keyword evidence="2" id="KW-0597">Phosphoprotein</keyword>
<evidence type="ECO:0000313" key="6">
    <source>
        <dbReference type="Proteomes" id="UP000245168"/>
    </source>
</evidence>
<dbReference type="Proteomes" id="UP000245168">
    <property type="component" value="Unassembled WGS sequence"/>
</dbReference>
<dbReference type="InterPro" id="IPR016032">
    <property type="entry name" value="Sig_transdc_resp-reg_C-effctor"/>
</dbReference>
<dbReference type="InterPro" id="IPR039420">
    <property type="entry name" value="WalR-like"/>
</dbReference>
<dbReference type="PANTHER" id="PTHR43214:SF44">
    <property type="entry name" value="TWO-COMPONENT RESPONSE REGULATOR"/>
    <property type="match status" value="1"/>
</dbReference>
<dbReference type="InterPro" id="IPR036388">
    <property type="entry name" value="WH-like_DNA-bd_sf"/>
</dbReference>